<comment type="similarity">
    <text evidence="1">Belongs to the NAD(P)-dependent epimerase/dehydratase family.</text>
</comment>
<dbReference type="RefSeq" id="WP_062528293.1">
    <property type="nucleotide sequence ID" value="NZ_CP048429.1"/>
</dbReference>
<dbReference type="EMBL" id="FNGM01000003">
    <property type="protein sequence ID" value="SDL50454.1"/>
    <property type="molecule type" value="Genomic_DNA"/>
</dbReference>
<accession>A0A1G9KLR3</accession>
<organism evidence="4 6">
    <name type="scientific">Paenibacillus jilunlii</name>
    <dbReference type="NCBI Taxonomy" id="682956"/>
    <lineage>
        <taxon>Bacteria</taxon>
        <taxon>Bacillati</taxon>
        <taxon>Bacillota</taxon>
        <taxon>Bacilli</taxon>
        <taxon>Bacillales</taxon>
        <taxon>Paenibacillaceae</taxon>
        <taxon>Paenibacillus</taxon>
    </lineage>
</organism>
<dbReference type="PANTHER" id="PTHR42687:SF1">
    <property type="entry name" value="L-THREONINE 3-DEHYDROGENASE, MITOCHONDRIAL"/>
    <property type="match status" value="1"/>
</dbReference>
<dbReference type="SUPFAM" id="SSF51735">
    <property type="entry name" value="NAD(P)-binding Rossmann-fold domains"/>
    <property type="match status" value="1"/>
</dbReference>
<evidence type="ECO:0000313" key="4">
    <source>
        <dbReference type="EMBL" id="SDL50454.1"/>
    </source>
</evidence>
<dbReference type="InterPro" id="IPR036291">
    <property type="entry name" value="NAD(P)-bd_dom_sf"/>
</dbReference>
<protein>
    <submittedName>
        <fullName evidence="3 4">Epimerase</fullName>
    </submittedName>
</protein>
<reference evidence="3 5" key="1">
    <citation type="submission" date="2015-08" db="EMBL/GenBank/DDBJ databases">
        <title>Genome of Paenibacillus jilunlii.</title>
        <authorList>
            <person name="Sant'Anna F.H."/>
            <person name="Ambrosini A."/>
            <person name="Souza R."/>
            <person name="Bach E."/>
            <person name="Fernandes G."/>
            <person name="Balsanelli E."/>
            <person name="Baura V.A."/>
            <person name="Pedrosa F.O."/>
            <person name="Souza E.M."/>
            <person name="Passaglia L."/>
        </authorList>
    </citation>
    <scope>NUCLEOTIDE SEQUENCE [LARGE SCALE GENOMIC DNA]</scope>
    <source>
        <strain evidence="3 5">DSM 23019</strain>
    </source>
</reference>
<proteinExistence type="inferred from homology"/>
<dbReference type="Proteomes" id="UP000182783">
    <property type="component" value="Unassembled WGS sequence"/>
</dbReference>
<evidence type="ECO:0000313" key="3">
    <source>
        <dbReference type="EMBL" id="KWX69896.1"/>
    </source>
</evidence>
<gene>
    <name evidence="3" type="ORF">AML91_29475</name>
    <name evidence="4" type="ORF">SAMN05216191_103310</name>
</gene>
<dbReference type="InterPro" id="IPR001509">
    <property type="entry name" value="Epimerase_deHydtase"/>
</dbReference>
<evidence type="ECO:0000313" key="6">
    <source>
        <dbReference type="Proteomes" id="UP000182783"/>
    </source>
</evidence>
<reference evidence="4 6" key="2">
    <citation type="submission" date="2016-10" db="EMBL/GenBank/DDBJ databases">
        <authorList>
            <person name="de Groot N.N."/>
        </authorList>
    </citation>
    <scope>NUCLEOTIDE SEQUENCE [LARGE SCALE GENOMIC DNA]</scope>
    <source>
        <strain evidence="4 6">CGMCC 1.10239</strain>
    </source>
</reference>
<dbReference type="InterPro" id="IPR051225">
    <property type="entry name" value="NAD(P)_epim/dehydratase"/>
</dbReference>
<dbReference type="GO" id="GO:0008743">
    <property type="term" value="F:L-threonine 3-dehydrogenase activity"/>
    <property type="evidence" value="ECO:0007669"/>
    <property type="project" value="TreeGrafter"/>
</dbReference>
<sequence length="509" mass="57996">MKKTRIMITGAAGNMGSETLKLLRNDLAQCELLLFDLDNENSRRKLKEYEEIAGIKVVYGNLLDRKLVYDCVKDSDIVLHIAAFVSPAADEHPEKAMQINYGSAKNIIDSIKKSGHSNSTRFVNIGTIAETGDRMPPIHWGRVGDPIKPSVYDYYAVSKIAAERMVIESGLRYWVSLRQTGIMGPAMSKIQDPIMFHNCLENVLEYVSDRDSGRLMRNLCIKDISGELDEGFWKHIYNIGGGESCRVSTLEMFQVLYGKLGITNLDYVIDRKWFATRNFHGQYYLDSDKLENYLGFRSDSMDYFYQSYLDNLGALVPVAKVVTKLPGGQKLMGAMIKRTLKKEAIKERGTLRFIEDNDIEKIDAYWGSKSNWEAIPSKLSEMKKFINWDKVIKLDHGYDENKPAALLNIDDMKGAATFRGGECLSVDMETGNWTEKLDFKCAFGHTFSASPKLVLEGGHFCPQCERESWNYKERAKREPFFAQVWNPIQGKEDGREYKKIVSELDVLQD</sequence>
<keyword evidence="5" id="KW-1185">Reference proteome</keyword>
<evidence type="ECO:0000313" key="5">
    <source>
        <dbReference type="Proteomes" id="UP000070252"/>
    </source>
</evidence>
<dbReference type="AlphaFoldDB" id="A0A1G9KLR3"/>
<dbReference type="Proteomes" id="UP000070252">
    <property type="component" value="Unassembled WGS sequence"/>
</dbReference>
<feature type="domain" description="NAD-dependent epimerase/dehydratase" evidence="2">
    <location>
        <begin position="6"/>
        <end position="186"/>
    </location>
</feature>
<name>A0A1G9KLR3_9BACL</name>
<dbReference type="Gene3D" id="3.40.50.720">
    <property type="entry name" value="NAD(P)-binding Rossmann-like Domain"/>
    <property type="match status" value="1"/>
</dbReference>
<evidence type="ECO:0000259" key="2">
    <source>
        <dbReference type="Pfam" id="PF01370"/>
    </source>
</evidence>
<dbReference type="OrthoDB" id="9772736at2"/>
<dbReference type="EMBL" id="LIPY01000124">
    <property type="protein sequence ID" value="KWX69896.1"/>
    <property type="molecule type" value="Genomic_DNA"/>
</dbReference>
<dbReference type="PANTHER" id="PTHR42687">
    <property type="entry name" value="L-THREONINE 3-DEHYDROGENASE"/>
    <property type="match status" value="1"/>
</dbReference>
<dbReference type="GO" id="GO:0006567">
    <property type="term" value="P:L-threonine catabolic process"/>
    <property type="evidence" value="ECO:0007669"/>
    <property type="project" value="TreeGrafter"/>
</dbReference>
<evidence type="ECO:0000256" key="1">
    <source>
        <dbReference type="ARBA" id="ARBA00007637"/>
    </source>
</evidence>
<dbReference type="Pfam" id="PF01370">
    <property type="entry name" value="Epimerase"/>
    <property type="match status" value="1"/>
</dbReference>